<sequence>MNRLKDSSYDGRKESFTYDKVGNRLTKTTNDITDKYVYNVKNQLKELYNKNEINYFTYDKQGNTIKE</sequence>
<dbReference type="AlphaFoldDB" id="A0A1H0QHX8"/>
<dbReference type="OrthoDB" id="1813751at2"/>
<keyword evidence="2" id="KW-1185">Reference proteome</keyword>
<name>A0A1H0QHX8_9CLOT</name>
<proteinExistence type="predicted"/>
<dbReference type="RefSeq" id="WP_089967205.1">
    <property type="nucleotide sequence ID" value="NZ_FNJM01000002.1"/>
</dbReference>
<dbReference type="STRING" id="94869.SAMN04488529_102348"/>
<gene>
    <name evidence="1" type="ORF">SAMN04488529_102348</name>
</gene>
<dbReference type="Proteomes" id="UP000198597">
    <property type="component" value="Unassembled WGS sequence"/>
</dbReference>
<evidence type="ECO:0000313" key="2">
    <source>
        <dbReference type="Proteomes" id="UP000198597"/>
    </source>
</evidence>
<organism evidence="1 2">
    <name type="scientific">Clostridium gasigenes</name>
    <dbReference type="NCBI Taxonomy" id="94869"/>
    <lineage>
        <taxon>Bacteria</taxon>
        <taxon>Bacillati</taxon>
        <taxon>Bacillota</taxon>
        <taxon>Clostridia</taxon>
        <taxon>Eubacteriales</taxon>
        <taxon>Clostridiaceae</taxon>
        <taxon>Clostridium</taxon>
    </lineage>
</organism>
<dbReference type="Gene3D" id="2.180.10.10">
    <property type="entry name" value="RHS repeat-associated core"/>
    <property type="match status" value="1"/>
</dbReference>
<protein>
    <submittedName>
        <fullName evidence="1">YD repeat-containing protein</fullName>
    </submittedName>
</protein>
<reference evidence="1 2" key="1">
    <citation type="submission" date="2016-10" db="EMBL/GenBank/DDBJ databases">
        <authorList>
            <person name="de Groot N.N."/>
        </authorList>
    </citation>
    <scope>NUCLEOTIDE SEQUENCE [LARGE SCALE GENOMIC DNA]</scope>
    <source>
        <strain evidence="1 2">DSM 12272</strain>
    </source>
</reference>
<evidence type="ECO:0000313" key="1">
    <source>
        <dbReference type="EMBL" id="SDP16278.1"/>
    </source>
</evidence>
<accession>A0A1H0QHX8</accession>
<dbReference type="EMBL" id="FNJM01000002">
    <property type="protein sequence ID" value="SDP16278.1"/>
    <property type="molecule type" value="Genomic_DNA"/>
</dbReference>